<dbReference type="InterPro" id="IPR003593">
    <property type="entry name" value="AAA+_ATPase"/>
</dbReference>
<dbReference type="PANTHER" id="PTHR42926">
    <property type="match status" value="1"/>
</dbReference>
<protein>
    <recommendedName>
        <fullName evidence="2">KaiC domain-containing protein</fullName>
    </recommendedName>
</protein>
<dbReference type="InterPro" id="IPR027417">
    <property type="entry name" value="P-loop_NTPase"/>
</dbReference>
<name>A0A3A8JTH4_9BACT</name>
<feature type="domain" description="KaiC" evidence="2">
    <location>
        <begin position="482"/>
        <end position="715"/>
    </location>
</feature>
<dbReference type="SUPFAM" id="SSF52540">
    <property type="entry name" value="P-loop containing nucleoside triphosphate hydrolases"/>
    <property type="match status" value="3"/>
</dbReference>
<dbReference type="InterPro" id="IPR010624">
    <property type="entry name" value="KaiC_dom"/>
</dbReference>
<dbReference type="RefSeq" id="WP_120539326.1">
    <property type="nucleotide sequence ID" value="NZ_RAVZ01000017.1"/>
</dbReference>
<feature type="domain" description="KaiC" evidence="2">
    <location>
        <begin position="243"/>
        <end position="475"/>
    </location>
</feature>
<evidence type="ECO:0000256" key="1">
    <source>
        <dbReference type="SAM" id="MobiDB-lite"/>
    </source>
</evidence>
<organism evidence="3 4">
    <name type="scientific">Corallococcus terminator</name>
    <dbReference type="NCBI Taxonomy" id="2316733"/>
    <lineage>
        <taxon>Bacteria</taxon>
        <taxon>Pseudomonadati</taxon>
        <taxon>Myxococcota</taxon>
        <taxon>Myxococcia</taxon>
        <taxon>Myxococcales</taxon>
        <taxon>Cystobacterineae</taxon>
        <taxon>Myxococcaceae</taxon>
        <taxon>Corallococcus</taxon>
    </lineage>
</organism>
<evidence type="ECO:0000313" key="4">
    <source>
        <dbReference type="Proteomes" id="UP000268094"/>
    </source>
</evidence>
<dbReference type="OrthoDB" id="9783783at2"/>
<dbReference type="GO" id="GO:0005524">
    <property type="term" value="F:ATP binding"/>
    <property type="evidence" value="ECO:0007669"/>
    <property type="project" value="InterPro"/>
</dbReference>
<feature type="region of interest" description="Disordered" evidence="1">
    <location>
        <begin position="706"/>
        <end position="731"/>
    </location>
</feature>
<dbReference type="AlphaFoldDB" id="A0A3A8JTH4"/>
<keyword evidence="4" id="KW-1185">Reference proteome</keyword>
<feature type="domain" description="KaiC" evidence="2">
    <location>
        <begin position="8"/>
        <end position="240"/>
    </location>
</feature>
<dbReference type="PANTHER" id="PTHR42926:SF1">
    <property type="entry name" value="CIRCADIAN CLOCK OSCILLATOR PROTEIN KAIC 1"/>
    <property type="match status" value="1"/>
</dbReference>
<evidence type="ECO:0000259" key="2">
    <source>
        <dbReference type="PROSITE" id="PS51146"/>
    </source>
</evidence>
<dbReference type="Gene3D" id="3.40.50.300">
    <property type="entry name" value="P-loop containing nucleotide triphosphate hydrolases"/>
    <property type="match status" value="3"/>
</dbReference>
<dbReference type="PRINTS" id="PR01874">
    <property type="entry name" value="DNAREPAIRADA"/>
</dbReference>
<sequence>MTKRIAIPRLQTGVPNLDALFKGGLPKGSVTAVCGPPGSGKTTLTQQICFHNASAAHRVLAFNTLSEPTAKTLRHLQQFSFFDPKKFEEGVQFVDLGAMLRLRSFDAALALIMDNLKQVKPDIVVIDSFKAFDDLAASKEELRMFGYEIAVNLMAWETTALLLGEYGPADYESNPLFSIVDGLLVLSQRVSQGEHQRFFRIVKMRGTDHSRDEHPFLITSNGLEMFAPREAIKRESIPEEPQERCKTHITKLDEILGPGIPWGSSLLISGVAGTGKTVLSLEFIYRGALAGEKGILFSFEESEERLRAAAKGLGWELDREIERGMVEIVFIPQPDIMVEAHLLMIRERIKAMKARRVVIDSVSVFLDKVTDPQLSREKVFHLCSIVQNAQAVGFFPTDIPYGSRQVSRMGVEETVVDGVIILSSTEEGLERERYIEVYKLRNTAHLKGRHAMAIGAGGVSIFPRYGEQLRVEAPPPALEASSRLGSGTPGLDGLMGGGLLRRSTTLVSGSAGVGKSTFGIQFLLEGARAGESGLYVSMEEGPEQLLASAEALGLPLRAQLDAGLIQVLYVSREHLRAGQFLTVLSDQLKALNASRVVLDAATQLLTAHTPIDEFRHVLYKLVVRFKTLGITSVLTLESSSLSSMERVTDQGLSPIADNLLMLRYREAAGRLAPTLTVVKTRGSEHERRTHFMTVARGGLRIGAPVSELPTPSWAAPEDAKHLSQHGDTRQG</sequence>
<dbReference type="EMBL" id="RAVZ01000017">
    <property type="protein sequence ID" value="RKG92913.1"/>
    <property type="molecule type" value="Genomic_DNA"/>
</dbReference>
<dbReference type="InterPro" id="IPR014774">
    <property type="entry name" value="KaiC-like_dom"/>
</dbReference>
<reference evidence="4" key="1">
    <citation type="submission" date="2018-09" db="EMBL/GenBank/DDBJ databases">
        <authorList>
            <person name="Livingstone P.G."/>
            <person name="Whitworth D.E."/>
        </authorList>
    </citation>
    <scope>NUCLEOTIDE SEQUENCE [LARGE SCALE GENOMIC DNA]</scope>
    <source>
        <strain evidence="4">CA054A</strain>
    </source>
</reference>
<dbReference type="PROSITE" id="PS51146">
    <property type="entry name" value="KAIC"/>
    <property type="match status" value="3"/>
</dbReference>
<dbReference type="SMART" id="SM00382">
    <property type="entry name" value="AAA"/>
    <property type="match status" value="3"/>
</dbReference>
<gene>
    <name evidence="3" type="ORF">D7V88_04380</name>
</gene>
<comment type="caution">
    <text evidence="3">The sequence shown here is derived from an EMBL/GenBank/DDBJ whole genome shotgun (WGS) entry which is preliminary data.</text>
</comment>
<dbReference type="Pfam" id="PF06745">
    <property type="entry name" value="ATPase"/>
    <property type="match status" value="3"/>
</dbReference>
<proteinExistence type="predicted"/>
<accession>A0A3A8JTH4</accession>
<dbReference type="Proteomes" id="UP000268094">
    <property type="component" value="Unassembled WGS sequence"/>
</dbReference>
<feature type="compositionally biased region" description="Basic and acidic residues" evidence="1">
    <location>
        <begin position="717"/>
        <end position="731"/>
    </location>
</feature>
<evidence type="ECO:0000313" key="3">
    <source>
        <dbReference type="EMBL" id="RKG92913.1"/>
    </source>
</evidence>
<dbReference type="InterPro" id="IPR051347">
    <property type="entry name" value="Circadian_clock_KaiC-rel"/>
</dbReference>